<accession>A0A1I7YSS6</accession>
<dbReference type="Proteomes" id="UP000095287">
    <property type="component" value="Unplaced"/>
</dbReference>
<evidence type="ECO:0000313" key="1">
    <source>
        <dbReference type="Proteomes" id="UP000095287"/>
    </source>
</evidence>
<sequence length="70" mass="7953">MRDNMGMVNDNDGSDTFGVKPCALSVMRKGGTVWLSLIEEEFAYPANNNALTDWCTRTRRTPWHTTVMKN</sequence>
<reference evidence="2" key="1">
    <citation type="submission" date="2016-11" db="UniProtKB">
        <authorList>
            <consortium name="WormBaseParasite"/>
        </authorList>
    </citation>
    <scope>IDENTIFICATION</scope>
</reference>
<protein>
    <submittedName>
        <fullName evidence="2">Transposase</fullName>
    </submittedName>
</protein>
<dbReference type="AlphaFoldDB" id="A0A1I7YSS6"/>
<evidence type="ECO:0000313" key="2">
    <source>
        <dbReference type="WBParaSite" id="L893_g19341.t1"/>
    </source>
</evidence>
<name>A0A1I7YSS6_9BILA</name>
<keyword evidence="1" id="KW-1185">Reference proteome</keyword>
<dbReference type="WBParaSite" id="L893_g19341.t1">
    <property type="protein sequence ID" value="L893_g19341.t1"/>
    <property type="gene ID" value="L893_g19341"/>
</dbReference>
<organism evidence="1 2">
    <name type="scientific">Steinernema glaseri</name>
    <dbReference type="NCBI Taxonomy" id="37863"/>
    <lineage>
        <taxon>Eukaryota</taxon>
        <taxon>Metazoa</taxon>
        <taxon>Ecdysozoa</taxon>
        <taxon>Nematoda</taxon>
        <taxon>Chromadorea</taxon>
        <taxon>Rhabditida</taxon>
        <taxon>Tylenchina</taxon>
        <taxon>Panagrolaimomorpha</taxon>
        <taxon>Strongyloidoidea</taxon>
        <taxon>Steinernematidae</taxon>
        <taxon>Steinernema</taxon>
    </lineage>
</organism>
<proteinExistence type="predicted"/>